<evidence type="ECO:0000259" key="2">
    <source>
        <dbReference type="Pfam" id="PF00078"/>
    </source>
</evidence>
<feature type="domain" description="Reverse transcriptase" evidence="2">
    <location>
        <begin position="560"/>
        <end position="691"/>
    </location>
</feature>
<sequence length="812" mass="91022">MTNEKPIKRARNTFSDALKGNLPHGTPKPIIIKKNDPKKIKSIFRYDQKIDMSQYRDVSVKHLLYGGKQTSLKRLCQNGSDRKIGIPWAQFQGDHMNAHYKLAHDLDAKKDDAQNVMQKTFSNNLKGIEMYQTEKLEEDITVVNIPNLGDVDILTLLDLIKETLEPISEIIDISALSEKGSLNFSPMEGYKEACSYCKQERHWKSNCEFLKNKSRKNPKKNQNETIDQTDDQIKGTAEADIEPDVQSGAEEHKYVDQEPPKPLGTEQRRSTVGMKRPPASSIAMAESRKVEKTDAQPDEPVLQNSLGQNSVPKKHGKNISENIGNYDANNRTEKKHKKIIIPSTPVSEDSYGYSTPTELEIMAEKARNNIITEVQLGKIDKSDYVIIKNNAIDAIKRDRKIKYTKKMKLISDQLISNDSKKLWNYIKSYTGKSLQSIADGPVYDKNKNLTTGKHQKIKIWTNHFGDLAKDTTGNSRTSDKWKNLINTVTDYYPECENILLWSDNTHALADTPNSKATGADGVPSEVWKLVMAEQSPASSLAKLLNKIINLMYDTGNIPQCLETSVVVPVPKKVSNSTEYLCGVRQGYPALPILFDFFINDIVKGVRGVRVPGLTSRIPGLLIADDTVLFAESSADLQAALDTIIECSDTWEMAVNASKCGIMTISGELTTDMTLQCQKVDSTDQYTYLGYIMNSKWDVSGTIKNNKNKVRKAVYAAYSFLRRSNMLTALKIKSINSVLMPIGCYGGEKFGMSESRCKPIYSEIDKVIRMVANVGKSAAMESIRDELGISSVFMRTSTSRERAYNKLSPQKHG</sequence>
<name>A0A1R1YA34_9FUNG</name>
<gene>
    <name evidence="3" type="ORF">AYI70_g2056</name>
</gene>
<evidence type="ECO:0000256" key="1">
    <source>
        <dbReference type="SAM" id="MobiDB-lite"/>
    </source>
</evidence>
<accession>A0A1R1YA34</accession>
<keyword evidence="4" id="KW-1185">Reference proteome</keyword>
<feature type="compositionally biased region" description="Polar residues" evidence="1">
    <location>
        <begin position="302"/>
        <end position="311"/>
    </location>
</feature>
<dbReference type="InterPro" id="IPR000477">
    <property type="entry name" value="RT_dom"/>
</dbReference>
<dbReference type="PANTHER" id="PTHR47027:SF20">
    <property type="entry name" value="REVERSE TRANSCRIPTASE-LIKE PROTEIN WITH RNA-DIRECTED DNA POLYMERASE DOMAIN"/>
    <property type="match status" value="1"/>
</dbReference>
<dbReference type="PANTHER" id="PTHR47027">
    <property type="entry name" value="REVERSE TRANSCRIPTASE DOMAIN-CONTAINING PROTEIN"/>
    <property type="match status" value="1"/>
</dbReference>
<dbReference type="InterPro" id="IPR043502">
    <property type="entry name" value="DNA/RNA_pol_sf"/>
</dbReference>
<feature type="region of interest" description="Disordered" evidence="1">
    <location>
        <begin position="213"/>
        <end position="327"/>
    </location>
</feature>
<dbReference type="AlphaFoldDB" id="A0A1R1YA34"/>
<evidence type="ECO:0000313" key="4">
    <source>
        <dbReference type="Proteomes" id="UP000187283"/>
    </source>
</evidence>
<comment type="caution">
    <text evidence="3">The sequence shown here is derived from an EMBL/GenBank/DDBJ whole genome shotgun (WGS) entry which is preliminary data.</text>
</comment>
<feature type="compositionally biased region" description="Basic and acidic residues" evidence="1">
    <location>
        <begin position="249"/>
        <end position="259"/>
    </location>
</feature>
<feature type="compositionally biased region" description="Basic and acidic residues" evidence="1">
    <location>
        <begin position="286"/>
        <end position="295"/>
    </location>
</feature>
<dbReference type="Proteomes" id="UP000187283">
    <property type="component" value="Unassembled WGS sequence"/>
</dbReference>
<proteinExistence type="predicted"/>
<organism evidence="3 4">
    <name type="scientific">Smittium culicis</name>
    <dbReference type="NCBI Taxonomy" id="133412"/>
    <lineage>
        <taxon>Eukaryota</taxon>
        <taxon>Fungi</taxon>
        <taxon>Fungi incertae sedis</taxon>
        <taxon>Zoopagomycota</taxon>
        <taxon>Kickxellomycotina</taxon>
        <taxon>Harpellomycetes</taxon>
        <taxon>Harpellales</taxon>
        <taxon>Legeriomycetaceae</taxon>
        <taxon>Smittium</taxon>
    </lineage>
</organism>
<evidence type="ECO:0000313" key="3">
    <source>
        <dbReference type="EMBL" id="OMJ23738.1"/>
    </source>
</evidence>
<protein>
    <recommendedName>
        <fullName evidence="2">Reverse transcriptase domain-containing protein</fullName>
    </recommendedName>
</protein>
<dbReference type="Pfam" id="PF00078">
    <property type="entry name" value="RVT_1"/>
    <property type="match status" value="1"/>
</dbReference>
<dbReference type="EMBL" id="LSSN01000481">
    <property type="protein sequence ID" value="OMJ23738.1"/>
    <property type="molecule type" value="Genomic_DNA"/>
</dbReference>
<dbReference type="SUPFAM" id="SSF56672">
    <property type="entry name" value="DNA/RNA polymerases"/>
    <property type="match status" value="1"/>
</dbReference>
<reference evidence="3 4" key="1">
    <citation type="submission" date="2017-01" db="EMBL/GenBank/DDBJ databases">
        <authorList>
            <person name="Mah S.A."/>
            <person name="Swanson W.J."/>
            <person name="Moy G.W."/>
            <person name="Vacquier V.D."/>
        </authorList>
    </citation>
    <scope>NUCLEOTIDE SEQUENCE [LARGE SCALE GENOMIC DNA]</scope>
    <source>
        <strain evidence="3 4">GSMNP</strain>
    </source>
</reference>